<feature type="domain" description="RapZ C-terminal" evidence="6">
    <location>
        <begin position="176"/>
        <end position="295"/>
    </location>
</feature>
<keyword evidence="1 4" id="KW-0547">Nucleotide-binding</keyword>
<dbReference type="InterPro" id="IPR053930">
    <property type="entry name" value="RapZ-like_N"/>
</dbReference>
<dbReference type="PANTHER" id="PTHR30448">
    <property type="entry name" value="RNASE ADAPTER PROTEIN RAPZ"/>
    <property type="match status" value="1"/>
</dbReference>
<evidence type="ECO:0000256" key="4">
    <source>
        <dbReference type="HAMAP-Rule" id="MF_00636"/>
    </source>
</evidence>
<dbReference type="InterPro" id="IPR053931">
    <property type="entry name" value="RapZ_C"/>
</dbReference>
<name>A0ABV9NHP1_9GAMM</name>
<dbReference type="SUPFAM" id="SSF52540">
    <property type="entry name" value="P-loop containing nucleoside triphosphate hydrolases"/>
    <property type="match status" value="1"/>
</dbReference>
<keyword evidence="2 4" id="KW-0067">ATP-binding</keyword>
<dbReference type="PANTHER" id="PTHR30448:SF0">
    <property type="entry name" value="RNASE ADAPTER PROTEIN RAPZ"/>
    <property type="match status" value="1"/>
</dbReference>
<dbReference type="Proteomes" id="UP001595892">
    <property type="component" value="Unassembled WGS sequence"/>
</dbReference>
<gene>
    <name evidence="7" type="primary">rapZ</name>
    <name evidence="7" type="ORF">ACFO3Q_06485</name>
</gene>
<comment type="caution">
    <text evidence="7">The sequence shown here is derived from an EMBL/GenBank/DDBJ whole genome shotgun (WGS) entry which is preliminary data.</text>
</comment>
<feature type="binding site" evidence="4">
    <location>
        <begin position="18"/>
        <end position="25"/>
    </location>
    <ligand>
        <name>ATP</name>
        <dbReference type="ChEBI" id="CHEBI:30616"/>
    </ligand>
</feature>
<dbReference type="PIRSF" id="PIRSF005052">
    <property type="entry name" value="P-loopkin"/>
    <property type="match status" value="1"/>
</dbReference>
<feature type="domain" description="RapZ-like N-terminal" evidence="5">
    <location>
        <begin position="13"/>
        <end position="166"/>
    </location>
</feature>
<evidence type="ECO:0000256" key="3">
    <source>
        <dbReference type="ARBA" id="ARBA00023134"/>
    </source>
</evidence>
<dbReference type="EMBL" id="JBHSGG010000017">
    <property type="protein sequence ID" value="MFC4727816.1"/>
    <property type="molecule type" value="Genomic_DNA"/>
</dbReference>
<dbReference type="NCBIfam" id="NF003828">
    <property type="entry name" value="PRK05416.1"/>
    <property type="match status" value="1"/>
</dbReference>
<feature type="binding site" evidence="4">
    <location>
        <begin position="69"/>
        <end position="72"/>
    </location>
    <ligand>
        <name>GTP</name>
        <dbReference type="ChEBI" id="CHEBI:37565"/>
    </ligand>
</feature>
<dbReference type="Pfam" id="PF03668">
    <property type="entry name" value="RapZ-like_N"/>
    <property type="match status" value="1"/>
</dbReference>
<keyword evidence="3 4" id="KW-0342">GTP-binding</keyword>
<evidence type="ECO:0000256" key="2">
    <source>
        <dbReference type="ARBA" id="ARBA00022840"/>
    </source>
</evidence>
<evidence type="ECO:0000256" key="1">
    <source>
        <dbReference type="ARBA" id="ARBA00022741"/>
    </source>
</evidence>
<evidence type="ECO:0000259" key="5">
    <source>
        <dbReference type="Pfam" id="PF03668"/>
    </source>
</evidence>
<dbReference type="InterPro" id="IPR027417">
    <property type="entry name" value="P-loop_NTPase"/>
</dbReference>
<evidence type="ECO:0000313" key="7">
    <source>
        <dbReference type="EMBL" id="MFC4727816.1"/>
    </source>
</evidence>
<evidence type="ECO:0000313" key="8">
    <source>
        <dbReference type="Proteomes" id="UP001595892"/>
    </source>
</evidence>
<dbReference type="InterPro" id="IPR005337">
    <property type="entry name" value="RapZ-like"/>
</dbReference>
<organism evidence="7 8">
    <name type="scientific">Coralloluteibacterium thermophilum</name>
    <dbReference type="NCBI Taxonomy" id="2707049"/>
    <lineage>
        <taxon>Bacteria</taxon>
        <taxon>Pseudomonadati</taxon>
        <taxon>Pseudomonadota</taxon>
        <taxon>Gammaproteobacteria</taxon>
        <taxon>Lysobacterales</taxon>
        <taxon>Lysobacteraceae</taxon>
        <taxon>Coralloluteibacterium</taxon>
    </lineage>
</organism>
<dbReference type="HAMAP" id="MF_00636">
    <property type="entry name" value="RapZ_like"/>
    <property type="match status" value="1"/>
</dbReference>
<protein>
    <submittedName>
        <fullName evidence="7">RNase adapter RapZ</fullName>
    </submittedName>
</protein>
<accession>A0ABV9NHP1</accession>
<reference evidence="8" key="1">
    <citation type="journal article" date="2019" name="Int. J. Syst. Evol. Microbiol.">
        <title>The Global Catalogue of Microorganisms (GCM) 10K type strain sequencing project: providing services to taxonomists for standard genome sequencing and annotation.</title>
        <authorList>
            <consortium name="The Broad Institute Genomics Platform"/>
            <consortium name="The Broad Institute Genome Sequencing Center for Infectious Disease"/>
            <person name="Wu L."/>
            <person name="Ma J."/>
        </authorList>
    </citation>
    <scope>NUCLEOTIDE SEQUENCE [LARGE SCALE GENOMIC DNA]</scope>
    <source>
        <strain evidence="8">CGMCC 1.13574</strain>
    </source>
</reference>
<keyword evidence="8" id="KW-1185">Reference proteome</keyword>
<evidence type="ECO:0000259" key="6">
    <source>
        <dbReference type="Pfam" id="PF22740"/>
    </source>
</evidence>
<sequence length="296" mass="32746">MSDSPNSDTRPTLIVVSGLSGAGKSVALNTLEDLDLYVADNLPVALLPDFVRSLGDDARTRGGVAVGVDVRNRGSGTLHDIGEILSGIGAAGYDHRLAFFEASDAVLLRRYSETRRRHPLSHIGLPLADAVALERQLLRPIRAIADYVIDTTDLNVHQLRRRVMTEVSLRRRPGLSLLFESFAYRHGVPADADFVFDARCLPNPHWDARLRPLSGRDAAVREHLDADPLVQAFLDNVTAFVDAWLPHFESQTRSYLTIAVGCTGGRHRSVYLAEALVRHMRDNGREDAVAYHRELD</sequence>
<proteinExistence type="inferred from homology"/>
<dbReference type="Pfam" id="PF22740">
    <property type="entry name" value="PapZ_C"/>
    <property type="match status" value="1"/>
</dbReference>
<dbReference type="RefSeq" id="WP_377003830.1">
    <property type="nucleotide sequence ID" value="NZ_JBHSGG010000017.1"/>
</dbReference>